<feature type="transmembrane region" description="Helical" evidence="16">
    <location>
        <begin position="348"/>
        <end position="370"/>
    </location>
</feature>
<keyword evidence="15" id="KW-0175">Coiled coil</keyword>
<keyword evidence="9" id="KW-0418">Kinase</keyword>
<evidence type="ECO:0000259" key="19">
    <source>
        <dbReference type="PROSITE" id="PS50885"/>
    </source>
</evidence>
<dbReference type="SUPFAM" id="SSF47384">
    <property type="entry name" value="Homodimeric domain of signal transducing histidine kinase"/>
    <property type="match status" value="1"/>
</dbReference>
<dbReference type="Pfam" id="PF00072">
    <property type="entry name" value="Response_reg"/>
    <property type="match status" value="1"/>
</dbReference>
<dbReference type="InterPro" id="IPR033479">
    <property type="entry name" value="dCache_1"/>
</dbReference>
<feature type="modified residue" description="4-aspartylphosphate" evidence="14">
    <location>
        <position position="784"/>
    </location>
</feature>
<evidence type="ECO:0000256" key="10">
    <source>
        <dbReference type="ARBA" id="ARBA00022840"/>
    </source>
</evidence>
<dbReference type="GO" id="GO:0005524">
    <property type="term" value="F:ATP binding"/>
    <property type="evidence" value="ECO:0007669"/>
    <property type="project" value="UniProtKB-KW"/>
</dbReference>
<dbReference type="InterPro" id="IPR036097">
    <property type="entry name" value="HisK_dim/P_sf"/>
</dbReference>
<proteinExistence type="predicted"/>
<evidence type="ECO:0000256" key="7">
    <source>
        <dbReference type="ARBA" id="ARBA00022692"/>
    </source>
</evidence>
<dbReference type="Pfam" id="PF02743">
    <property type="entry name" value="dCache_1"/>
    <property type="match status" value="1"/>
</dbReference>
<keyword evidence="12" id="KW-0902">Two-component regulatory system</keyword>
<keyword evidence="5 14" id="KW-0597">Phosphoprotein</keyword>
<evidence type="ECO:0000256" key="5">
    <source>
        <dbReference type="ARBA" id="ARBA00022553"/>
    </source>
</evidence>
<comment type="catalytic activity">
    <reaction evidence="1">
        <text>ATP + protein L-histidine = ADP + protein N-phospho-L-histidine.</text>
        <dbReference type="EC" id="2.7.13.3"/>
    </reaction>
</comment>
<dbReference type="InterPro" id="IPR003661">
    <property type="entry name" value="HisK_dim/P_dom"/>
</dbReference>
<keyword evidence="11 16" id="KW-1133">Transmembrane helix</keyword>
<feature type="coiled-coil region" evidence="15">
    <location>
        <begin position="398"/>
        <end position="453"/>
    </location>
</feature>
<sequence length="940" mass="105704">MIHPSFTRTKKLPLRLILIVPFVLQIFAAVGLVGYLSFRNGQKAVNDLAEQLMSQASKQVDRQLDNYLAMPHKINQINSNAVQVGLLKLHDFKNTGHYFWQQMQVFDVSYIYYALVTGEYAGAGRFRENRGVTIDELSLNTKGKTYTYQTDRQGDRTSVIDVQDYTPLTDPWYTKTLKANKPIWSSVYNWSDLPEFLSIGATRPIYDNTNKFIGVMGVDFLLSNIGDFLGSIKISPSAKIFIIERNGLLIANSISQKPFTMVNGKAQRLNVLNSSDSLIQNTAKYLQQKFGNFQAIKNGKQLDFEFQNSRQFVQVTPWRDEYGLDWLVIVVVPESDFMAQINANTRTTILLCLGALGGAIALGIFTSRWITKPIVQLRTASVAIASGELDQTVEVKGIDELETLAAAFNQMATQLKESFLELETKVEERTAQLKEAKESADSANNAKSEFLANMSHELRTPLNGILGYAQILQRDQTANPKQKDGINIIHQCASHLLTLINDILDLSKIEARKLELSPHDFHFASFLNGIVEICRIKAEQKEIAFNYEVLNKLPTAIHADEKRLRQVLINLLGNAIKFTDKGGVTFKIGVIDNQSSVIVNSKNDPFPPSGFASRSWGRPPRPRWLTIPHSQFPIPRIRFQIEDTGVGMNSEQLQKIFLPFVQVGDKQRMAEGTGLGLAISQQIVQMMQSELQVESLSNVGSKFWFDVDLPESNQWIELNNANTHNIIGYEQEKQKILLVDDRWENRSVIVNLLEPLGFELMEAVNGEEGLEKAKTWHPNLIITDLVMPVLSGLEMTESLRNLSEFKDVIIIASSASVFNFDRQQSLKSGCNDFLPKPVQSKELLEKISQHMKLSWIYEAGIVPLTENALVDTAAAFIAPSAEELQALYIAAQIGDIAGVEQEALRLQQLDSQYLPFTAKLLQLAQEMDEEGIFKLIKQYT</sequence>
<evidence type="ECO:0000256" key="13">
    <source>
        <dbReference type="ARBA" id="ARBA00023136"/>
    </source>
</evidence>
<dbReference type="CDD" id="cd06225">
    <property type="entry name" value="HAMP"/>
    <property type="match status" value="1"/>
</dbReference>
<dbReference type="InterPro" id="IPR003594">
    <property type="entry name" value="HATPase_dom"/>
</dbReference>
<feature type="domain" description="Response regulatory" evidence="18">
    <location>
        <begin position="735"/>
        <end position="851"/>
    </location>
</feature>
<dbReference type="CDD" id="cd17546">
    <property type="entry name" value="REC_hyHK_CKI1_RcsC-like"/>
    <property type="match status" value="1"/>
</dbReference>
<dbReference type="SUPFAM" id="SSF52172">
    <property type="entry name" value="CheY-like"/>
    <property type="match status" value="1"/>
</dbReference>
<dbReference type="SMART" id="SM00304">
    <property type="entry name" value="HAMP"/>
    <property type="match status" value="1"/>
</dbReference>
<evidence type="ECO:0000313" key="20">
    <source>
        <dbReference type="EMBL" id="NEU73485.1"/>
    </source>
</evidence>
<evidence type="ECO:0000256" key="4">
    <source>
        <dbReference type="ARBA" id="ARBA00022475"/>
    </source>
</evidence>
<accession>A0A846H871</accession>
<evidence type="ECO:0000256" key="15">
    <source>
        <dbReference type="SAM" id="Coils"/>
    </source>
</evidence>
<keyword evidence="4" id="KW-1003">Cell membrane</keyword>
<gene>
    <name evidence="20" type="ORF">PI95_013145</name>
</gene>
<comment type="caution">
    <text evidence="20">The sequence shown here is derived from an EMBL/GenBank/DDBJ whole genome shotgun (WGS) entry which is preliminary data.</text>
</comment>
<evidence type="ECO:0000256" key="16">
    <source>
        <dbReference type="SAM" id="Phobius"/>
    </source>
</evidence>
<dbReference type="AlphaFoldDB" id="A0A846H871"/>
<dbReference type="Pfam" id="PF00512">
    <property type="entry name" value="HisKA"/>
    <property type="match status" value="1"/>
</dbReference>
<protein>
    <recommendedName>
        <fullName evidence="3">histidine kinase</fullName>
        <ecNumber evidence="3">2.7.13.3</ecNumber>
    </recommendedName>
</protein>
<dbReference type="PROSITE" id="PS50110">
    <property type="entry name" value="RESPONSE_REGULATORY"/>
    <property type="match status" value="1"/>
</dbReference>
<evidence type="ECO:0000259" key="17">
    <source>
        <dbReference type="PROSITE" id="PS50109"/>
    </source>
</evidence>
<name>A0A846H871_9CYAN</name>
<evidence type="ECO:0000256" key="1">
    <source>
        <dbReference type="ARBA" id="ARBA00000085"/>
    </source>
</evidence>
<dbReference type="CDD" id="cd00082">
    <property type="entry name" value="HisKA"/>
    <property type="match status" value="1"/>
</dbReference>
<dbReference type="Gene3D" id="6.10.340.10">
    <property type="match status" value="1"/>
</dbReference>
<evidence type="ECO:0000256" key="8">
    <source>
        <dbReference type="ARBA" id="ARBA00022741"/>
    </source>
</evidence>
<dbReference type="RefSeq" id="WP_039737101.1">
    <property type="nucleotide sequence ID" value="NZ_JTCM02000024.1"/>
</dbReference>
<evidence type="ECO:0000313" key="21">
    <source>
        <dbReference type="Proteomes" id="UP000031549"/>
    </source>
</evidence>
<keyword evidence="10" id="KW-0067">ATP-binding</keyword>
<dbReference type="SMART" id="SM00388">
    <property type="entry name" value="HisKA"/>
    <property type="match status" value="1"/>
</dbReference>
<reference evidence="20 21" key="1">
    <citation type="journal article" date="2015" name="Genome Announc.">
        <title>Draft Genome Sequence of Cyanobacterium Hassallia byssoidea Strain VB512170, Isolated from Monuments in India.</title>
        <authorList>
            <person name="Singh D."/>
            <person name="Chandrababunaidu M.M."/>
            <person name="Panda A."/>
            <person name="Sen D."/>
            <person name="Bhattacharyya S."/>
            <person name="Adhikary S.P."/>
            <person name="Tripathy S."/>
        </authorList>
    </citation>
    <scope>NUCLEOTIDE SEQUENCE [LARGE SCALE GENOMIC DNA]</scope>
    <source>
        <strain evidence="20 21">VB512170</strain>
    </source>
</reference>
<dbReference type="PRINTS" id="PR00344">
    <property type="entry name" value="BCTRLSENSOR"/>
</dbReference>
<comment type="subcellular location">
    <subcellularLocation>
        <location evidence="2">Cell membrane</location>
        <topology evidence="2">Multi-pass membrane protein</topology>
    </subcellularLocation>
</comment>
<evidence type="ECO:0000256" key="2">
    <source>
        <dbReference type="ARBA" id="ARBA00004651"/>
    </source>
</evidence>
<dbReference type="Gene3D" id="3.30.565.10">
    <property type="entry name" value="Histidine kinase-like ATPase, C-terminal domain"/>
    <property type="match status" value="1"/>
</dbReference>
<dbReference type="EMBL" id="JTCM02000024">
    <property type="protein sequence ID" value="NEU73485.1"/>
    <property type="molecule type" value="Genomic_DNA"/>
</dbReference>
<feature type="domain" description="Histidine kinase" evidence="17">
    <location>
        <begin position="453"/>
        <end position="711"/>
    </location>
</feature>
<evidence type="ECO:0000256" key="14">
    <source>
        <dbReference type="PROSITE-ProRule" id="PRU00169"/>
    </source>
</evidence>
<dbReference type="SMART" id="SM00448">
    <property type="entry name" value="REC"/>
    <property type="match status" value="1"/>
</dbReference>
<dbReference type="Gene3D" id="1.10.287.130">
    <property type="match status" value="1"/>
</dbReference>
<evidence type="ECO:0000259" key="18">
    <source>
        <dbReference type="PROSITE" id="PS50110"/>
    </source>
</evidence>
<dbReference type="GO" id="GO:0005886">
    <property type="term" value="C:plasma membrane"/>
    <property type="evidence" value="ECO:0007669"/>
    <property type="project" value="UniProtKB-SubCell"/>
</dbReference>
<evidence type="ECO:0000256" key="6">
    <source>
        <dbReference type="ARBA" id="ARBA00022679"/>
    </source>
</evidence>
<dbReference type="InterPro" id="IPR036890">
    <property type="entry name" value="HATPase_C_sf"/>
</dbReference>
<dbReference type="FunFam" id="1.10.287.130:FF:000038">
    <property type="entry name" value="Sensory transduction histidine kinase"/>
    <property type="match status" value="1"/>
</dbReference>
<keyword evidence="6" id="KW-0808">Transferase</keyword>
<dbReference type="PROSITE" id="PS50885">
    <property type="entry name" value="HAMP"/>
    <property type="match status" value="1"/>
</dbReference>
<dbReference type="PANTHER" id="PTHR43047">
    <property type="entry name" value="TWO-COMPONENT HISTIDINE PROTEIN KINASE"/>
    <property type="match status" value="1"/>
</dbReference>
<dbReference type="SMART" id="SM00387">
    <property type="entry name" value="HATPase_c"/>
    <property type="match status" value="1"/>
</dbReference>
<dbReference type="Pfam" id="PF02518">
    <property type="entry name" value="HATPase_c"/>
    <property type="match status" value="1"/>
</dbReference>
<evidence type="ECO:0000256" key="9">
    <source>
        <dbReference type="ARBA" id="ARBA00022777"/>
    </source>
</evidence>
<dbReference type="InterPro" id="IPR004358">
    <property type="entry name" value="Sig_transdc_His_kin-like_C"/>
</dbReference>
<keyword evidence="8" id="KW-0547">Nucleotide-binding</keyword>
<dbReference type="InterPro" id="IPR011006">
    <property type="entry name" value="CheY-like_superfamily"/>
</dbReference>
<dbReference type="InterPro" id="IPR003660">
    <property type="entry name" value="HAMP_dom"/>
</dbReference>
<feature type="domain" description="HAMP" evidence="19">
    <location>
        <begin position="368"/>
        <end position="420"/>
    </location>
</feature>
<dbReference type="Proteomes" id="UP000031549">
    <property type="component" value="Unassembled WGS sequence"/>
</dbReference>
<feature type="transmembrane region" description="Helical" evidence="16">
    <location>
        <begin position="12"/>
        <end position="38"/>
    </location>
</feature>
<dbReference type="SUPFAM" id="SSF158472">
    <property type="entry name" value="HAMP domain-like"/>
    <property type="match status" value="1"/>
</dbReference>
<dbReference type="Gene3D" id="3.30.450.20">
    <property type="entry name" value="PAS domain"/>
    <property type="match status" value="1"/>
</dbReference>
<dbReference type="InterPro" id="IPR005467">
    <property type="entry name" value="His_kinase_dom"/>
</dbReference>
<dbReference type="InterPro" id="IPR001789">
    <property type="entry name" value="Sig_transdc_resp-reg_receiver"/>
</dbReference>
<dbReference type="CDD" id="cd12913">
    <property type="entry name" value="PDC1_MCP_like"/>
    <property type="match status" value="1"/>
</dbReference>
<keyword evidence="7 16" id="KW-0812">Transmembrane</keyword>
<dbReference type="SUPFAM" id="SSF55874">
    <property type="entry name" value="ATPase domain of HSP90 chaperone/DNA topoisomerase II/histidine kinase"/>
    <property type="match status" value="1"/>
</dbReference>
<evidence type="ECO:0000256" key="12">
    <source>
        <dbReference type="ARBA" id="ARBA00023012"/>
    </source>
</evidence>
<dbReference type="CDD" id="cd16922">
    <property type="entry name" value="HATPase_EvgS-ArcB-TorS-like"/>
    <property type="match status" value="1"/>
</dbReference>
<dbReference type="Pfam" id="PF00672">
    <property type="entry name" value="HAMP"/>
    <property type="match status" value="1"/>
</dbReference>
<dbReference type="EC" id="2.7.13.3" evidence="3"/>
<keyword evidence="21" id="KW-1185">Reference proteome</keyword>
<evidence type="ECO:0000256" key="11">
    <source>
        <dbReference type="ARBA" id="ARBA00022989"/>
    </source>
</evidence>
<evidence type="ECO:0000256" key="3">
    <source>
        <dbReference type="ARBA" id="ARBA00012438"/>
    </source>
</evidence>
<dbReference type="Gene3D" id="3.40.50.2300">
    <property type="match status" value="1"/>
</dbReference>
<keyword evidence="13 16" id="KW-0472">Membrane</keyword>
<dbReference type="GO" id="GO:0000155">
    <property type="term" value="F:phosphorelay sensor kinase activity"/>
    <property type="evidence" value="ECO:0007669"/>
    <property type="project" value="InterPro"/>
</dbReference>
<dbReference type="PROSITE" id="PS50109">
    <property type="entry name" value="HIS_KIN"/>
    <property type="match status" value="1"/>
</dbReference>
<organism evidence="20 21">
    <name type="scientific">Hassallia byssoidea VB512170</name>
    <dbReference type="NCBI Taxonomy" id="1304833"/>
    <lineage>
        <taxon>Bacteria</taxon>
        <taxon>Bacillati</taxon>
        <taxon>Cyanobacteriota</taxon>
        <taxon>Cyanophyceae</taxon>
        <taxon>Nostocales</taxon>
        <taxon>Tolypothrichaceae</taxon>
        <taxon>Hassallia</taxon>
    </lineage>
</organism>